<gene>
    <name evidence="1" type="ORF">EVAR_76018_1</name>
</gene>
<dbReference type="Proteomes" id="UP000299102">
    <property type="component" value="Unassembled WGS sequence"/>
</dbReference>
<organism evidence="1 2">
    <name type="scientific">Eumeta variegata</name>
    <name type="common">Bagworm moth</name>
    <name type="synonym">Eumeta japonica</name>
    <dbReference type="NCBI Taxonomy" id="151549"/>
    <lineage>
        <taxon>Eukaryota</taxon>
        <taxon>Metazoa</taxon>
        <taxon>Ecdysozoa</taxon>
        <taxon>Arthropoda</taxon>
        <taxon>Hexapoda</taxon>
        <taxon>Insecta</taxon>
        <taxon>Pterygota</taxon>
        <taxon>Neoptera</taxon>
        <taxon>Endopterygota</taxon>
        <taxon>Lepidoptera</taxon>
        <taxon>Glossata</taxon>
        <taxon>Ditrysia</taxon>
        <taxon>Tineoidea</taxon>
        <taxon>Psychidae</taxon>
        <taxon>Oiketicinae</taxon>
        <taxon>Eumeta</taxon>
    </lineage>
</organism>
<dbReference type="EMBL" id="BGZK01000149">
    <property type="protein sequence ID" value="GBP23304.1"/>
    <property type="molecule type" value="Genomic_DNA"/>
</dbReference>
<dbReference type="AlphaFoldDB" id="A0A4C1UBJ8"/>
<accession>A0A4C1UBJ8</accession>
<sequence length="130" mass="14717">MDEICPPHVATSAHTTPKSSFAVTRVRACEDGFSVEFSSKIAQFAPFRFYLTSDDSIYGVIGAHRIAPLFFRPLIVYSFDCIKPKINTFAPRRDIKAAVMLCSGRRTNGHVRRNRTILVDNLDEMYTNQL</sequence>
<comment type="caution">
    <text evidence="1">The sequence shown here is derived from an EMBL/GenBank/DDBJ whole genome shotgun (WGS) entry which is preliminary data.</text>
</comment>
<reference evidence="1 2" key="1">
    <citation type="journal article" date="2019" name="Commun. Biol.">
        <title>The bagworm genome reveals a unique fibroin gene that provides high tensile strength.</title>
        <authorList>
            <person name="Kono N."/>
            <person name="Nakamura H."/>
            <person name="Ohtoshi R."/>
            <person name="Tomita M."/>
            <person name="Numata K."/>
            <person name="Arakawa K."/>
        </authorList>
    </citation>
    <scope>NUCLEOTIDE SEQUENCE [LARGE SCALE GENOMIC DNA]</scope>
</reference>
<keyword evidence="2" id="KW-1185">Reference proteome</keyword>
<protein>
    <submittedName>
        <fullName evidence="1">Uncharacterized protein</fullName>
    </submittedName>
</protein>
<name>A0A4C1UBJ8_EUMVA</name>
<evidence type="ECO:0000313" key="1">
    <source>
        <dbReference type="EMBL" id="GBP23304.1"/>
    </source>
</evidence>
<evidence type="ECO:0000313" key="2">
    <source>
        <dbReference type="Proteomes" id="UP000299102"/>
    </source>
</evidence>
<proteinExistence type="predicted"/>